<dbReference type="InterPro" id="IPR012341">
    <property type="entry name" value="6hp_glycosidase-like_sf"/>
</dbReference>
<name>X0S7X8_9ZZZZ</name>
<dbReference type="AlphaFoldDB" id="X0S7X8"/>
<dbReference type="InterPro" id="IPR052566">
    <property type="entry name" value="Non-lysos_glucosylceramidase"/>
</dbReference>
<dbReference type="Gene3D" id="1.50.10.10">
    <property type="match status" value="1"/>
</dbReference>
<dbReference type="PANTHER" id="PTHR12654:SF0">
    <property type="entry name" value="NON-LYSOSOMAL GLUCOSYLCERAMIDASE"/>
    <property type="match status" value="1"/>
</dbReference>
<dbReference type="InterPro" id="IPR008928">
    <property type="entry name" value="6-hairpin_glycosidase_sf"/>
</dbReference>
<reference evidence="2" key="1">
    <citation type="journal article" date="2014" name="Front. Microbiol.">
        <title>High frequency of phylogenetically diverse reductive dehalogenase-homologous genes in deep subseafloor sedimentary metagenomes.</title>
        <authorList>
            <person name="Kawai M."/>
            <person name="Futagami T."/>
            <person name="Toyoda A."/>
            <person name="Takaki Y."/>
            <person name="Nishi S."/>
            <person name="Hori S."/>
            <person name="Arai W."/>
            <person name="Tsubouchi T."/>
            <person name="Morono Y."/>
            <person name="Uchiyama I."/>
            <person name="Ito T."/>
            <person name="Fujiyama A."/>
            <person name="Inagaki F."/>
            <person name="Takami H."/>
        </authorList>
    </citation>
    <scope>NUCLEOTIDE SEQUENCE</scope>
    <source>
        <strain evidence="2">Expedition CK06-06</strain>
    </source>
</reference>
<dbReference type="GO" id="GO:0008422">
    <property type="term" value="F:beta-glucosidase activity"/>
    <property type="evidence" value="ECO:0007669"/>
    <property type="project" value="TreeGrafter"/>
</dbReference>
<feature type="non-terminal residue" evidence="2">
    <location>
        <position position="403"/>
    </location>
</feature>
<dbReference type="EMBL" id="BARS01007020">
    <property type="protein sequence ID" value="GAF77114.1"/>
    <property type="molecule type" value="Genomic_DNA"/>
</dbReference>
<accession>X0S7X8</accession>
<dbReference type="Pfam" id="PF04685">
    <property type="entry name" value="DUF608"/>
    <property type="match status" value="1"/>
</dbReference>
<dbReference type="SUPFAM" id="SSF48208">
    <property type="entry name" value="Six-hairpin glycosidases"/>
    <property type="match status" value="1"/>
</dbReference>
<sequence length="403" mass="46418">APGAKRTFTFALTWFFPNHKDGHEYTNRFDSASEVARYVLDNHERLAGDTRKWHQTFYEDSTLPRWLLFRLHSTVCNLATGTCQWWKNGRFWAWEGVGCCAGTCTHVWNYAHAPARLFPELERSAREMQDFGEGFDENSGLVGFRSNRAYAADGQCGTILKAYREHQASADNAFLKHNWPRIKKALLFSIGRDGNDDGLIEDSQHNTFDINFEGPNTFVGSLYLAALRAGEEMAREMGDEQFAKRCRKIFKSGSWLSVERLWDGEYFIEVVDLVKHPKHQYEKGCLSDQLFGQGWAEQLGLGYIYPAENVKKALQSIWKYNWAPDIGPYNVDHKPERWFARDGEPGLFTCTWPKSPYLPAGVRYKNEVWTGIEYQVAGHMVWEDMVTEALAICRGIHERYHPA</sequence>
<dbReference type="PANTHER" id="PTHR12654">
    <property type="entry name" value="BILE ACID BETA-GLUCOSIDASE-RELATED"/>
    <property type="match status" value="1"/>
</dbReference>
<evidence type="ECO:0000313" key="2">
    <source>
        <dbReference type="EMBL" id="GAF77114.1"/>
    </source>
</evidence>
<gene>
    <name evidence="2" type="ORF">S01H1_13594</name>
</gene>
<dbReference type="GO" id="GO:0005975">
    <property type="term" value="P:carbohydrate metabolic process"/>
    <property type="evidence" value="ECO:0007669"/>
    <property type="project" value="InterPro"/>
</dbReference>
<proteinExistence type="predicted"/>
<feature type="non-terminal residue" evidence="2">
    <location>
        <position position="1"/>
    </location>
</feature>
<organism evidence="2">
    <name type="scientific">marine sediment metagenome</name>
    <dbReference type="NCBI Taxonomy" id="412755"/>
    <lineage>
        <taxon>unclassified sequences</taxon>
        <taxon>metagenomes</taxon>
        <taxon>ecological metagenomes</taxon>
    </lineage>
</organism>
<feature type="domain" description="Glycosyl-hydrolase family 116 catalytic region" evidence="1">
    <location>
        <begin position="153"/>
        <end position="399"/>
    </location>
</feature>
<comment type="caution">
    <text evidence="2">The sequence shown here is derived from an EMBL/GenBank/DDBJ whole genome shotgun (WGS) entry which is preliminary data.</text>
</comment>
<evidence type="ECO:0000259" key="1">
    <source>
        <dbReference type="Pfam" id="PF04685"/>
    </source>
</evidence>
<dbReference type="InterPro" id="IPR006775">
    <property type="entry name" value="GH116_catalytic"/>
</dbReference>
<protein>
    <recommendedName>
        <fullName evidence="1">Glycosyl-hydrolase family 116 catalytic region domain-containing protein</fullName>
    </recommendedName>
</protein>